<proteinExistence type="predicted"/>
<dbReference type="PANTHER" id="PTHR21148">
    <property type="entry name" value="THIOREDOXIN DOMAIN-CONTAINING PROTEIN 9"/>
    <property type="match status" value="1"/>
</dbReference>
<evidence type="ECO:0000259" key="2">
    <source>
        <dbReference type="Pfam" id="PF00085"/>
    </source>
</evidence>
<dbReference type="AlphaFoldDB" id="A0A3Q0KDS7"/>
<evidence type="ECO:0000313" key="3">
    <source>
        <dbReference type="Proteomes" id="UP000008854"/>
    </source>
</evidence>
<reference evidence="3" key="1">
    <citation type="journal article" date="2012" name="PLoS Negl. Trop. Dis.">
        <title>A systematically improved high quality genome and transcriptome of the human blood fluke Schistosoma mansoni.</title>
        <authorList>
            <person name="Protasio A.V."/>
            <person name="Tsai I.J."/>
            <person name="Babbage A."/>
            <person name="Nichol S."/>
            <person name="Hunt M."/>
            <person name="Aslett M.A."/>
            <person name="De Silva N."/>
            <person name="Velarde G.S."/>
            <person name="Anderson T.J."/>
            <person name="Clark R.C."/>
            <person name="Davidson C."/>
            <person name="Dillon G.P."/>
            <person name="Holroyd N.E."/>
            <person name="LoVerde P.T."/>
            <person name="Lloyd C."/>
            <person name="McQuillan J."/>
            <person name="Oliveira G."/>
            <person name="Otto T.D."/>
            <person name="Parker-Manuel S.J."/>
            <person name="Quail M.A."/>
            <person name="Wilson R.A."/>
            <person name="Zerlotini A."/>
            <person name="Dunne D.W."/>
            <person name="Berriman M."/>
        </authorList>
    </citation>
    <scope>NUCLEOTIDE SEQUENCE [LARGE SCALE GENOMIC DNA]</scope>
    <source>
        <strain evidence="3">Puerto Rican</strain>
    </source>
</reference>
<dbReference type="InterPro" id="IPR036249">
    <property type="entry name" value="Thioredoxin-like_sf"/>
</dbReference>
<dbReference type="Gene3D" id="3.40.30.10">
    <property type="entry name" value="Glutaredoxin"/>
    <property type="match status" value="1"/>
</dbReference>
<dbReference type="Proteomes" id="UP000008854">
    <property type="component" value="Unassembled WGS sequence"/>
</dbReference>
<dbReference type="FunCoup" id="A0A3Q0KDS7">
    <property type="interactions" value="2352"/>
</dbReference>
<dbReference type="CDD" id="cd02989">
    <property type="entry name" value="Phd_like_TxnDC9"/>
    <property type="match status" value="1"/>
</dbReference>
<feature type="domain" description="Thioredoxin" evidence="2">
    <location>
        <begin position="109"/>
        <end position="193"/>
    </location>
</feature>
<evidence type="ECO:0000313" key="4">
    <source>
        <dbReference type="WBParaSite" id="Smp_028930.1"/>
    </source>
</evidence>
<organism evidence="3 4">
    <name type="scientific">Schistosoma mansoni</name>
    <name type="common">Blood fluke</name>
    <dbReference type="NCBI Taxonomy" id="6183"/>
    <lineage>
        <taxon>Eukaryota</taxon>
        <taxon>Metazoa</taxon>
        <taxon>Spiralia</taxon>
        <taxon>Lophotrochozoa</taxon>
        <taxon>Platyhelminthes</taxon>
        <taxon>Trematoda</taxon>
        <taxon>Digenea</taxon>
        <taxon>Strigeidida</taxon>
        <taxon>Schistosomatoidea</taxon>
        <taxon>Schistosomatidae</taxon>
        <taxon>Schistosoma</taxon>
    </lineage>
</organism>
<evidence type="ECO:0000256" key="1">
    <source>
        <dbReference type="ARBA" id="ARBA00026148"/>
    </source>
</evidence>
<keyword evidence="3" id="KW-1185">Reference proteome</keyword>
<sequence length="268" mass="30691">MGALRIYYRNATSLIIGYILPEFDSMSETSKQNQIPTTTHEKLIESQLIKTAQILEDTLDEQINRLDNLNDDDLEAIRQLRIKQMKEESKQRSEWLALGHGVYSELSSEKDFFTACKTSSFGLVCHFYRDSTFRCKILDKHLSLLASKHIECRMVKINAEKAPFLTKRLNILVIPTLILVKNEKVCDRIVGFDELGGHDEFSTAMLEWRLAVGKVIKYSGDLTVPPDMNKKKSTCSNLSNITKKLYDNKSIYSKCFDNDADDDDEDSD</sequence>
<accession>A0A3Q0KDS7</accession>
<name>A0A3Q0KDS7_SCHMA</name>
<dbReference type="InParanoid" id="A0A3Q0KDS7"/>
<dbReference type="STRING" id="6183.A0A3Q0KDS7"/>
<dbReference type="SUPFAM" id="SSF52833">
    <property type="entry name" value="Thioredoxin-like"/>
    <property type="match status" value="1"/>
</dbReference>
<dbReference type="Pfam" id="PF00085">
    <property type="entry name" value="Thioredoxin"/>
    <property type="match status" value="1"/>
</dbReference>
<dbReference type="ExpressionAtlas" id="A0A3Q0KDS7">
    <property type="expression patterns" value="baseline and differential"/>
</dbReference>
<dbReference type="InterPro" id="IPR013766">
    <property type="entry name" value="Thioredoxin_domain"/>
</dbReference>
<dbReference type="WBParaSite" id="Smp_028930.1">
    <property type="protein sequence ID" value="Smp_028930.1"/>
    <property type="gene ID" value="Smp_028930"/>
</dbReference>
<reference evidence="4" key="2">
    <citation type="submission" date="2018-12" db="UniProtKB">
        <authorList>
            <consortium name="WormBaseParasite"/>
        </authorList>
    </citation>
    <scope>IDENTIFICATION</scope>
    <source>
        <strain evidence="4">Puerto Rican</strain>
    </source>
</reference>
<protein>
    <recommendedName>
        <fullName evidence="1">Thioredoxin domain-containing protein 9</fullName>
    </recommendedName>
</protein>